<comment type="caution">
    <text evidence="1">The sequence shown here is derived from an EMBL/GenBank/DDBJ whole genome shotgun (WGS) entry which is preliminary data.</text>
</comment>
<gene>
    <name evidence="1" type="ORF">BUALT_Bualt16G0077400</name>
</gene>
<keyword evidence="2" id="KW-1185">Reference proteome</keyword>
<evidence type="ECO:0000313" key="1">
    <source>
        <dbReference type="EMBL" id="KAG8367490.1"/>
    </source>
</evidence>
<sequence length="98" mass="11100">MGLTCPDYADFYVWVGGSIEWIPTVRYFGGFQMVFPNVDKERFYYGYGVSENIDIENPLTDNSVLENVASGIPDTEKSVFENLGAKNQFTENIDIENP</sequence>
<evidence type="ECO:0000313" key="2">
    <source>
        <dbReference type="Proteomes" id="UP000826271"/>
    </source>
</evidence>
<reference evidence="1" key="1">
    <citation type="submission" date="2019-10" db="EMBL/GenBank/DDBJ databases">
        <authorList>
            <person name="Zhang R."/>
            <person name="Pan Y."/>
            <person name="Wang J."/>
            <person name="Ma R."/>
            <person name="Yu S."/>
        </authorList>
    </citation>
    <scope>NUCLEOTIDE SEQUENCE</scope>
    <source>
        <strain evidence="1">LA-IB0</strain>
        <tissue evidence="1">Leaf</tissue>
    </source>
</reference>
<accession>A0AAV6WFA5</accession>
<protein>
    <submittedName>
        <fullName evidence="1">Uncharacterized protein</fullName>
    </submittedName>
</protein>
<organism evidence="1 2">
    <name type="scientific">Buddleja alternifolia</name>
    <dbReference type="NCBI Taxonomy" id="168488"/>
    <lineage>
        <taxon>Eukaryota</taxon>
        <taxon>Viridiplantae</taxon>
        <taxon>Streptophyta</taxon>
        <taxon>Embryophyta</taxon>
        <taxon>Tracheophyta</taxon>
        <taxon>Spermatophyta</taxon>
        <taxon>Magnoliopsida</taxon>
        <taxon>eudicotyledons</taxon>
        <taxon>Gunneridae</taxon>
        <taxon>Pentapetalae</taxon>
        <taxon>asterids</taxon>
        <taxon>lamiids</taxon>
        <taxon>Lamiales</taxon>
        <taxon>Scrophulariaceae</taxon>
        <taxon>Buddlejeae</taxon>
        <taxon>Buddleja</taxon>
    </lineage>
</organism>
<proteinExistence type="predicted"/>
<dbReference type="AlphaFoldDB" id="A0AAV6WFA5"/>
<dbReference type="Proteomes" id="UP000826271">
    <property type="component" value="Unassembled WGS sequence"/>
</dbReference>
<dbReference type="EMBL" id="WHWC01000016">
    <property type="protein sequence ID" value="KAG8367490.1"/>
    <property type="molecule type" value="Genomic_DNA"/>
</dbReference>
<name>A0AAV6WFA5_9LAMI</name>